<organism evidence="2 3">
    <name type="scientific">Lachnospira intestinalis</name>
    <dbReference type="NCBI Taxonomy" id="3133158"/>
    <lineage>
        <taxon>Bacteria</taxon>
        <taxon>Bacillati</taxon>
        <taxon>Bacillota</taxon>
        <taxon>Clostridia</taxon>
        <taxon>Lachnospirales</taxon>
        <taxon>Lachnospiraceae</taxon>
        <taxon>Lachnospira</taxon>
    </lineage>
</organism>
<feature type="transmembrane region" description="Helical" evidence="1">
    <location>
        <begin position="65"/>
        <end position="83"/>
    </location>
</feature>
<feature type="transmembrane region" description="Helical" evidence="1">
    <location>
        <begin position="104"/>
        <end position="124"/>
    </location>
</feature>
<reference evidence="2 3" key="1">
    <citation type="submission" date="2024-03" db="EMBL/GenBank/DDBJ databases">
        <title>Human intestinal bacterial collection.</title>
        <authorList>
            <person name="Pauvert C."/>
            <person name="Hitch T.C.A."/>
            <person name="Clavel T."/>
        </authorList>
    </citation>
    <scope>NUCLEOTIDE SEQUENCE [LARGE SCALE GENOMIC DNA]</scope>
    <source>
        <strain evidence="2 3">CLA-JM-H10</strain>
    </source>
</reference>
<keyword evidence="3" id="KW-1185">Reference proteome</keyword>
<evidence type="ECO:0000313" key="3">
    <source>
        <dbReference type="Proteomes" id="UP001480973"/>
    </source>
</evidence>
<accession>A0ABV1GSB5</accession>
<evidence type="ECO:0000256" key="1">
    <source>
        <dbReference type="SAM" id="Phobius"/>
    </source>
</evidence>
<proteinExistence type="predicted"/>
<keyword evidence="1" id="KW-0812">Transmembrane</keyword>
<keyword evidence="1" id="KW-1133">Transmembrane helix</keyword>
<name>A0ABV1GSB5_9FIRM</name>
<comment type="caution">
    <text evidence="2">The sequence shown here is derived from an EMBL/GenBank/DDBJ whole genome shotgun (WGS) entry which is preliminary data.</text>
</comment>
<evidence type="ECO:0000313" key="2">
    <source>
        <dbReference type="EMBL" id="MEQ2536403.1"/>
    </source>
</evidence>
<gene>
    <name evidence="2" type="ORF">WMO38_15040</name>
</gene>
<protein>
    <submittedName>
        <fullName evidence="2">Electron transporter RnfA</fullName>
    </submittedName>
</protein>
<sequence length="126" mass="13509">MRKEQVISTTNNNQMEEKGMKNRFIHFKKRFVPALSGALMGVMLMSTTCFAAGTGTSAVTQPLENLKTLIIAVIGAVGVIILAKNVMEFAQAYQQQDSSTMNSALKGIVAGVMMAGISTVLTFLGF</sequence>
<dbReference type="EMBL" id="JBBMES010000055">
    <property type="protein sequence ID" value="MEQ2536403.1"/>
    <property type="molecule type" value="Genomic_DNA"/>
</dbReference>
<dbReference type="Proteomes" id="UP001480973">
    <property type="component" value="Unassembled WGS sequence"/>
</dbReference>
<feature type="transmembrane region" description="Helical" evidence="1">
    <location>
        <begin position="31"/>
        <end position="53"/>
    </location>
</feature>
<keyword evidence="1" id="KW-0472">Membrane</keyword>